<dbReference type="PROSITE" id="PS00211">
    <property type="entry name" value="ABC_TRANSPORTER_1"/>
    <property type="match status" value="1"/>
</dbReference>
<keyword evidence="7" id="KW-1185">Reference proteome</keyword>
<dbReference type="Gene3D" id="3.40.50.300">
    <property type="entry name" value="P-loop containing nucleotide triphosphate hydrolases"/>
    <property type="match status" value="1"/>
</dbReference>
<gene>
    <name evidence="6" type="ORF">DFJ67_1219</name>
</gene>
<keyword evidence="3" id="KW-0547">Nucleotide-binding</keyword>
<comment type="similarity">
    <text evidence="1">Belongs to the ABC transporter superfamily.</text>
</comment>
<dbReference type="Pfam" id="PF08352">
    <property type="entry name" value="oligo_HPY"/>
    <property type="match status" value="1"/>
</dbReference>
<dbReference type="NCBIfam" id="NF008453">
    <property type="entry name" value="PRK11308.1"/>
    <property type="match status" value="1"/>
</dbReference>
<dbReference type="Proteomes" id="UP000256913">
    <property type="component" value="Unassembled WGS sequence"/>
</dbReference>
<dbReference type="SMART" id="SM00382">
    <property type="entry name" value="AAA"/>
    <property type="match status" value="1"/>
</dbReference>
<dbReference type="InterPro" id="IPR003593">
    <property type="entry name" value="AAA+_ATPase"/>
</dbReference>
<evidence type="ECO:0000256" key="4">
    <source>
        <dbReference type="ARBA" id="ARBA00022840"/>
    </source>
</evidence>
<feature type="domain" description="ABC transporter" evidence="5">
    <location>
        <begin position="25"/>
        <end position="274"/>
    </location>
</feature>
<dbReference type="OrthoDB" id="3504674at2"/>
<dbReference type="InterPro" id="IPR013563">
    <property type="entry name" value="Oligopep_ABC_C"/>
</dbReference>
<dbReference type="InterPro" id="IPR050319">
    <property type="entry name" value="ABC_transp_ATP-bind"/>
</dbReference>
<dbReference type="NCBIfam" id="TIGR01727">
    <property type="entry name" value="oligo_HPY"/>
    <property type="match status" value="1"/>
</dbReference>
<sequence length="345" mass="37887">MTETLVQEPGAAPVEPSRRRAEPLLVVDDLTKHFPVRSGMFGRSALVRAVDGVSFSVDAGETLGLVGESGCGKTTTGRMLVRLLEPTSGKITFEGKDISHAKGSGLRQLRQDMQIIFQDPYASLNPRHTVGRIVAMPLQVNGIKPPGGVKKRVQELLELVGLNPEHYNRYPHEFSGGQRQRIGVARALALRPKIIVADEPVSALDVSIQAQVINLLRELQRELDLAFVFIAHDLAVVRHFCQRIAVMYLGKMVEVGDRNMIYERPAHPYTRALLSAVPDVTKMGASGRIRLEGDVPTPLNPPSGCRFRTRCWKAQEICATQEPPLSIKPNGSLAACHFPEDGTIK</sequence>
<dbReference type="EMBL" id="QUMQ01000001">
    <property type="protein sequence ID" value="REF95266.1"/>
    <property type="molecule type" value="Genomic_DNA"/>
</dbReference>
<accession>A0A3D9ZCX8</accession>
<evidence type="ECO:0000313" key="6">
    <source>
        <dbReference type="EMBL" id="REF95266.1"/>
    </source>
</evidence>
<reference evidence="6 7" key="1">
    <citation type="submission" date="2018-08" db="EMBL/GenBank/DDBJ databases">
        <title>Sequencing the genomes of 1000 actinobacteria strains.</title>
        <authorList>
            <person name="Klenk H.-P."/>
        </authorList>
    </citation>
    <scope>NUCLEOTIDE SEQUENCE [LARGE SCALE GENOMIC DNA]</scope>
    <source>
        <strain evidence="6 7">DSM 44099</strain>
    </source>
</reference>
<dbReference type="InterPro" id="IPR003439">
    <property type="entry name" value="ABC_transporter-like_ATP-bd"/>
</dbReference>
<dbReference type="GO" id="GO:0005524">
    <property type="term" value="F:ATP binding"/>
    <property type="evidence" value="ECO:0007669"/>
    <property type="project" value="UniProtKB-KW"/>
</dbReference>
<dbReference type="PANTHER" id="PTHR43776">
    <property type="entry name" value="TRANSPORT ATP-BINDING PROTEIN"/>
    <property type="match status" value="1"/>
</dbReference>
<keyword evidence="2" id="KW-0813">Transport</keyword>
<dbReference type="PANTHER" id="PTHR43776:SF7">
    <property type="entry name" value="D,D-DIPEPTIDE TRANSPORT ATP-BINDING PROTEIN DDPF-RELATED"/>
    <property type="match status" value="1"/>
</dbReference>
<evidence type="ECO:0000256" key="1">
    <source>
        <dbReference type="ARBA" id="ARBA00005417"/>
    </source>
</evidence>
<organism evidence="6 7">
    <name type="scientific">Asanoa ferruginea</name>
    <dbReference type="NCBI Taxonomy" id="53367"/>
    <lineage>
        <taxon>Bacteria</taxon>
        <taxon>Bacillati</taxon>
        <taxon>Actinomycetota</taxon>
        <taxon>Actinomycetes</taxon>
        <taxon>Micromonosporales</taxon>
        <taxon>Micromonosporaceae</taxon>
        <taxon>Asanoa</taxon>
    </lineage>
</organism>
<name>A0A3D9ZCX8_9ACTN</name>
<comment type="caution">
    <text evidence="6">The sequence shown here is derived from an EMBL/GenBank/DDBJ whole genome shotgun (WGS) entry which is preliminary data.</text>
</comment>
<proteinExistence type="inferred from homology"/>
<protein>
    <submittedName>
        <fullName evidence="6">Peptide/nickel transport system ATP-binding protein</fullName>
    </submittedName>
</protein>
<evidence type="ECO:0000256" key="2">
    <source>
        <dbReference type="ARBA" id="ARBA00022448"/>
    </source>
</evidence>
<dbReference type="PROSITE" id="PS50893">
    <property type="entry name" value="ABC_TRANSPORTER_2"/>
    <property type="match status" value="1"/>
</dbReference>
<dbReference type="InterPro" id="IPR017871">
    <property type="entry name" value="ABC_transporter-like_CS"/>
</dbReference>
<dbReference type="InterPro" id="IPR027417">
    <property type="entry name" value="P-loop_NTPase"/>
</dbReference>
<dbReference type="CDD" id="cd03257">
    <property type="entry name" value="ABC_NikE_OppD_transporters"/>
    <property type="match status" value="1"/>
</dbReference>
<keyword evidence="4 6" id="KW-0067">ATP-binding</keyword>
<dbReference type="Pfam" id="PF00005">
    <property type="entry name" value="ABC_tran"/>
    <property type="match status" value="1"/>
</dbReference>
<dbReference type="GO" id="GO:0016887">
    <property type="term" value="F:ATP hydrolysis activity"/>
    <property type="evidence" value="ECO:0007669"/>
    <property type="project" value="InterPro"/>
</dbReference>
<dbReference type="SUPFAM" id="SSF52540">
    <property type="entry name" value="P-loop containing nucleoside triphosphate hydrolases"/>
    <property type="match status" value="1"/>
</dbReference>
<dbReference type="RefSeq" id="WP_116066981.1">
    <property type="nucleotide sequence ID" value="NZ_BONB01000015.1"/>
</dbReference>
<dbReference type="FunFam" id="3.40.50.300:FF:000016">
    <property type="entry name" value="Oligopeptide ABC transporter ATP-binding component"/>
    <property type="match status" value="1"/>
</dbReference>
<evidence type="ECO:0000256" key="3">
    <source>
        <dbReference type="ARBA" id="ARBA00022741"/>
    </source>
</evidence>
<evidence type="ECO:0000313" key="7">
    <source>
        <dbReference type="Proteomes" id="UP000256913"/>
    </source>
</evidence>
<evidence type="ECO:0000259" key="5">
    <source>
        <dbReference type="PROSITE" id="PS50893"/>
    </source>
</evidence>
<dbReference type="AlphaFoldDB" id="A0A3D9ZCX8"/>
<dbReference type="GO" id="GO:0055085">
    <property type="term" value="P:transmembrane transport"/>
    <property type="evidence" value="ECO:0007669"/>
    <property type="project" value="UniProtKB-ARBA"/>
</dbReference>
<dbReference type="GO" id="GO:0015833">
    <property type="term" value="P:peptide transport"/>
    <property type="evidence" value="ECO:0007669"/>
    <property type="project" value="InterPro"/>
</dbReference>